<evidence type="ECO:0000256" key="2">
    <source>
        <dbReference type="ARBA" id="ARBA00004752"/>
    </source>
</evidence>
<dbReference type="AlphaFoldDB" id="A0A261F111"/>
<evidence type="ECO:0000259" key="17">
    <source>
        <dbReference type="Pfam" id="PF08245"/>
    </source>
</evidence>
<comment type="caution">
    <text evidence="18">The sequence shown here is derived from an EMBL/GenBank/DDBJ whole genome shotgun (WGS) entry which is preliminary data.</text>
</comment>
<dbReference type="SUPFAM" id="SSF53244">
    <property type="entry name" value="MurD-like peptide ligases, peptide-binding domain"/>
    <property type="match status" value="1"/>
</dbReference>
<dbReference type="Gene3D" id="3.90.190.20">
    <property type="entry name" value="Mur ligase, C-terminal domain"/>
    <property type="match status" value="1"/>
</dbReference>
<evidence type="ECO:0000256" key="1">
    <source>
        <dbReference type="ARBA" id="ARBA00004496"/>
    </source>
</evidence>
<keyword evidence="11 14" id="KW-0131">Cell cycle</keyword>
<evidence type="ECO:0000256" key="12">
    <source>
        <dbReference type="ARBA" id="ARBA00023316"/>
    </source>
</evidence>
<evidence type="ECO:0000256" key="10">
    <source>
        <dbReference type="ARBA" id="ARBA00022984"/>
    </source>
</evidence>
<evidence type="ECO:0000256" key="3">
    <source>
        <dbReference type="ARBA" id="ARBA00012211"/>
    </source>
</evidence>
<comment type="subcellular location">
    <subcellularLocation>
        <location evidence="1 14">Cytoplasm</location>
    </subcellularLocation>
</comment>
<evidence type="ECO:0000313" key="19">
    <source>
        <dbReference type="Proteomes" id="UP000216454"/>
    </source>
</evidence>
<dbReference type="InterPro" id="IPR000713">
    <property type="entry name" value="Mur_ligase_N"/>
</dbReference>
<evidence type="ECO:0000256" key="14">
    <source>
        <dbReference type="HAMAP-Rule" id="MF_00046"/>
    </source>
</evidence>
<dbReference type="Gene3D" id="3.40.1190.10">
    <property type="entry name" value="Mur-like, catalytic domain"/>
    <property type="match status" value="1"/>
</dbReference>
<gene>
    <name evidence="14" type="primary">murC</name>
    <name evidence="18" type="ORF">PSSU_0432</name>
</gene>
<dbReference type="GO" id="GO:0008360">
    <property type="term" value="P:regulation of cell shape"/>
    <property type="evidence" value="ECO:0007669"/>
    <property type="project" value="UniProtKB-KW"/>
</dbReference>
<dbReference type="OrthoDB" id="9804126at2"/>
<dbReference type="EC" id="6.3.2.8" evidence="3 14"/>
<evidence type="ECO:0000256" key="13">
    <source>
        <dbReference type="ARBA" id="ARBA00047833"/>
    </source>
</evidence>
<keyword evidence="5 14" id="KW-0436">Ligase</keyword>
<dbReference type="GO" id="GO:0051301">
    <property type="term" value="P:cell division"/>
    <property type="evidence" value="ECO:0007669"/>
    <property type="project" value="UniProtKB-KW"/>
</dbReference>
<keyword evidence="7 14" id="KW-0547">Nucleotide-binding</keyword>
<accession>A0A261F111</accession>
<evidence type="ECO:0000259" key="16">
    <source>
        <dbReference type="Pfam" id="PF02875"/>
    </source>
</evidence>
<evidence type="ECO:0000313" key="18">
    <source>
        <dbReference type="EMBL" id="OZG52814.1"/>
    </source>
</evidence>
<comment type="catalytic activity">
    <reaction evidence="13 14">
        <text>UDP-N-acetyl-alpha-D-muramate + L-alanine + ATP = UDP-N-acetyl-alpha-D-muramoyl-L-alanine + ADP + phosphate + H(+)</text>
        <dbReference type="Rhea" id="RHEA:23372"/>
        <dbReference type="ChEBI" id="CHEBI:15378"/>
        <dbReference type="ChEBI" id="CHEBI:30616"/>
        <dbReference type="ChEBI" id="CHEBI:43474"/>
        <dbReference type="ChEBI" id="CHEBI:57972"/>
        <dbReference type="ChEBI" id="CHEBI:70757"/>
        <dbReference type="ChEBI" id="CHEBI:83898"/>
        <dbReference type="ChEBI" id="CHEBI:456216"/>
        <dbReference type="EC" id="6.3.2.8"/>
    </reaction>
</comment>
<comment type="function">
    <text evidence="14">Cell wall formation.</text>
</comment>
<comment type="pathway">
    <text evidence="2 14">Cell wall biogenesis; peptidoglycan biosynthesis.</text>
</comment>
<dbReference type="InterPro" id="IPR013221">
    <property type="entry name" value="Mur_ligase_cen"/>
</dbReference>
<dbReference type="RefSeq" id="WP_094690755.1">
    <property type="nucleotide sequence ID" value="NZ_MWWQ01000005.1"/>
</dbReference>
<dbReference type="SUPFAM" id="SSF53623">
    <property type="entry name" value="MurD-like peptide ligases, catalytic domain"/>
    <property type="match status" value="1"/>
</dbReference>
<feature type="domain" description="Mur ligase central" evidence="17">
    <location>
        <begin position="132"/>
        <end position="355"/>
    </location>
</feature>
<dbReference type="InterPro" id="IPR004101">
    <property type="entry name" value="Mur_ligase_C"/>
</dbReference>
<dbReference type="SUPFAM" id="SSF51984">
    <property type="entry name" value="MurCD N-terminal domain"/>
    <property type="match status" value="1"/>
</dbReference>
<evidence type="ECO:0000256" key="4">
    <source>
        <dbReference type="ARBA" id="ARBA00022490"/>
    </source>
</evidence>
<dbReference type="GO" id="GO:0005524">
    <property type="term" value="F:ATP binding"/>
    <property type="evidence" value="ECO:0007669"/>
    <property type="project" value="UniProtKB-UniRule"/>
</dbReference>
<sequence length="546" mass="58290">MTQGSVSVILDPTSQPITYAKAHLEDLGRTHFIGIGGAGMSVLAEMMLEQGVDVSGSDREESVRTNHLAKLGAHIYYGQRAENVRGAKTVVWSSAIKPDNPEIQEAVKEGKYLVHRSDILALLLASHRSVTVAGAHGKTTTSAMIAQILETAGSGNLVDPSYAIGGSVRTSRGVIDGGHAGHGDVMIAEADESDGSFEKYHPYIAVITNVEADHLDHYQTKDAFQQAFVQYAHHAVGHVVACADDPGALAVLRSLDDSEKRRAVAYTTQDPTQLPDLGAVRIVRIGHESVSAKGEQVASEESPDAANFPEHFTLTFPASLIPEYETQAEPTFSVPVELRVPGVHNARNAAAAITTCLLLGMRPADAVRGIREFYGAARRFEIKGVVGGVTLIDDYAHHPTEIAALLDAARRRYPQAKLRVVFQPHLFSRTHFFASRFAQALHKADDVIVTGIYPAREKQEDWPDVTERTIPDAADQQGIGGGWISAEPDMAKAAQDIAARACPGDVIFTVGAGSITTMDDAILAALRDRFGAADAAGADTEANGAA</sequence>
<keyword evidence="10 14" id="KW-0573">Peptidoglycan synthesis</keyword>
<name>A0A261F111_9BIFI</name>
<evidence type="ECO:0000256" key="6">
    <source>
        <dbReference type="ARBA" id="ARBA00022618"/>
    </source>
</evidence>
<dbReference type="GO" id="GO:0009252">
    <property type="term" value="P:peptidoglycan biosynthetic process"/>
    <property type="evidence" value="ECO:0007669"/>
    <property type="project" value="UniProtKB-UniRule"/>
</dbReference>
<dbReference type="GO" id="GO:0071555">
    <property type="term" value="P:cell wall organization"/>
    <property type="evidence" value="ECO:0007669"/>
    <property type="project" value="UniProtKB-KW"/>
</dbReference>
<keyword evidence="8 14" id="KW-0067">ATP-binding</keyword>
<evidence type="ECO:0000256" key="11">
    <source>
        <dbReference type="ARBA" id="ARBA00023306"/>
    </source>
</evidence>
<evidence type="ECO:0000256" key="7">
    <source>
        <dbReference type="ARBA" id="ARBA00022741"/>
    </source>
</evidence>
<dbReference type="InterPro" id="IPR050061">
    <property type="entry name" value="MurCDEF_pg_biosynth"/>
</dbReference>
<dbReference type="PANTHER" id="PTHR43445:SF3">
    <property type="entry name" value="UDP-N-ACETYLMURAMATE--L-ALANINE LIGASE"/>
    <property type="match status" value="1"/>
</dbReference>
<dbReference type="Gene3D" id="3.40.50.720">
    <property type="entry name" value="NAD(P)-binding Rossmann-like Domain"/>
    <property type="match status" value="1"/>
</dbReference>
<feature type="domain" description="Mur ligase N-terminal catalytic" evidence="15">
    <location>
        <begin position="30"/>
        <end position="127"/>
    </location>
</feature>
<dbReference type="GO" id="GO:0008763">
    <property type="term" value="F:UDP-N-acetylmuramate-L-alanine ligase activity"/>
    <property type="evidence" value="ECO:0007669"/>
    <property type="project" value="UniProtKB-UniRule"/>
</dbReference>
<dbReference type="Pfam" id="PF01225">
    <property type="entry name" value="Mur_ligase"/>
    <property type="match status" value="1"/>
</dbReference>
<keyword evidence="19" id="KW-1185">Reference proteome</keyword>
<keyword evidence="6 14" id="KW-0132">Cell division</keyword>
<dbReference type="InterPro" id="IPR005758">
    <property type="entry name" value="UDP-N-AcMur_Ala_ligase_MurC"/>
</dbReference>
<evidence type="ECO:0000256" key="9">
    <source>
        <dbReference type="ARBA" id="ARBA00022960"/>
    </source>
</evidence>
<dbReference type="Pfam" id="PF02875">
    <property type="entry name" value="Mur_ligase_C"/>
    <property type="match status" value="1"/>
</dbReference>
<comment type="similarity">
    <text evidence="14">Belongs to the MurCDEF family.</text>
</comment>
<proteinExistence type="inferred from homology"/>
<dbReference type="Proteomes" id="UP000216454">
    <property type="component" value="Unassembled WGS sequence"/>
</dbReference>
<feature type="binding site" evidence="14">
    <location>
        <begin position="134"/>
        <end position="140"/>
    </location>
    <ligand>
        <name>ATP</name>
        <dbReference type="ChEBI" id="CHEBI:30616"/>
    </ligand>
</feature>
<protein>
    <recommendedName>
        <fullName evidence="3 14">UDP-N-acetylmuramate--L-alanine ligase</fullName>
        <ecNumber evidence="3 14">6.3.2.8</ecNumber>
    </recommendedName>
    <alternativeName>
        <fullName evidence="14">UDP-N-acetylmuramoyl-L-alanine synthetase</fullName>
    </alternativeName>
</protein>
<keyword evidence="4 14" id="KW-0963">Cytoplasm</keyword>
<keyword evidence="9 14" id="KW-0133">Cell shape</keyword>
<dbReference type="InterPro" id="IPR036565">
    <property type="entry name" value="Mur-like_cat_sf"/>
</dbReference>
<dbReference type="HAMAP" id="MF_00046">
    <property type="entry name" value="MurC"/>
    <property type="match status" value="1"/>
</dbReference>
<evidence type="ECO:0000259" key="15">
    <source>
        <dbReference type="Pfam" id="PF01225"/>
    </source>
</evidence>
<feature type="domain" description="Mur ligase C-terminal" evidence="16">
    <location>
        <begin position="378"/>
        <end position="513"/>
    </location>
</feature>
<dbReference type="GO" id="GO:0005737">
    <property type="term" value="C:cytoplasm"/>
    <property type="evidence" value="ECO:0007669"/>
    <property type="project" value="UniProtKB-SubCell"/>
</dbReference>
<dbReference type="Pfam" id="PF08245">
    <property type="entry name" value="Mur_ligase_M"/>
    <property type="match status" value="1"/>
</dbReference>
<dbReference type="PANTHER" id="PTHR43445">
    <property type="entry name" value="UDP-N-ACETYLMURAMATE--L-ALANINE LIGASE-RELATED"/>
    <property type="match status" value="1"/>
</dbReference>
<dbReference type="UniPathway" id="UPA00219"/>
<evidence type="ECO:0000256" key="5">
    <source>
        <dbReference type="ARBA" id="ARBA00022598"/>
    </source>
</evidence>
<dbReference type="InterPro" id="IPR036615">
    <property type="entry name" value="Mur_ligase_C_dom_sf"/>
</dbReference>
<dbReference type="NCBIfam" id="TIGR01082">
    <property type="entry name" value="murC"/>
    <property type="match status" value="1"/>
</dbReference>
<organism evidence="18 19">
    <name type="scientific">Pseudoscardovia suis</name>
    <dbReference type="NCBI Taxonomy" id="987063"/>
    <lineage>
        <taxon>Bacteria</taxon>
        <taxon>Bacillati</taxon>
        <taxon>Actinomycetota</taxon>
        <taxon>Actinomycetes</taxon>
        <taxon>Bifidobacteriales</taxon>
        <taxon>Bifidobacteriaceae</taxon>
        <taxon>Pseudoscardovia</taxon>
    </lineage>
</organism>
<evidence type="ECO:0000256" key="8">
    <source>
        <dbReference type="ARBA" id="ARBA00022840"/>
    </source>
</evidence>
<dbReference type="EMBL" id="MWWQ01000005">
    <property type="protein sequence ID" value="OZG52814.1"/>
    <property type="molecule type" value="Genomic_DNA"/>
</dbReference>
<keyword evidence="12 14" id="KW-0961">Cell wall biogenesis/degradation</keyword>
<reference evidence="18 19" key="1">
    <citation type="journal article" date="2017" name="BMC Genomics">
        <title>Comparative genomic and phylogenomic analyses of the Bifidobacteriaceae family.</title>
        <authorList>
            <person name="Lugli G.A."/>
            <person name="Milani C."/>
            <person name="Turroni F."/>
            <person name="Duranti S."/>
            <person name="Mancabelli L."/>
            <person name="Mangifesta M."/>
            <person name="Ferrario C."/>
            <person name="Modesto M."/>
            <person name="Mattarelli P."/>
            <person name="Jiri K."/>
            <person name="van Sinderen D."/>
            <person name="Ventura M."/>
        </authorList>
    </citation>
    <scope>NUCLEOTIDE SEQUENCE [LARGE SCALE GENOMIC DNA]</scope>
    <source>
        <strain evidence="18 19">DSM 24744</strain>
    </source>
</reference>